<feature type="transmembrane region" description="Helical" evidence="2">
    <location>
        <begin position="1059"/>
        <end position="1084"/>
    </location>
</feature>
<gene>
    <name evidence="4" type="ORF">PLOB_00026004</name>
</gene>
<keyword evidence="2" id="KW-0812">Transmembrane</keyword>
<comment type="caution">
    <text evidence="4">The sequence shown here is derived from an EMBL/GenBank/DDBJ whole genome shotgun (WGS) entry which is preliminary data.</text>
</comment>
<keyword evidence="2" id="KW-1133">Transmembrane helix</keyword>
<dbReference type="InterPro" id="IPR036465">
    <property type="entry name" value="vWFA_dom_sf"/>
</dbReference>
<sequence length="1325" mass="148070">MTTQLHIVRNFTRAVKTNALNNNKVTLGLFIDPFKAFDASNHEILPDKLEHYRTYFNQLQYQTNKLEGNTADLSVNLRNKFQTRFTVTKRLKDKVEALYAKPSKPTTAKECCHIDKSTLKYDERFRTKVDLNNICLKIASAATSNPRHLDAEEILKEMKDIHIKNPVIKWQYFASVEGVYTGFPVFDDPAPCDFLEHRYRPWYVESATPEAKDVVLVIDSSASMTGKKFTTAKEAAKTVLDSLNPKDQVNVVSFNTEASTDGGTDITSCFSERLALAVPENKESLKKYIDGPKFIAERRSVYQVGLEKAFDLLKASAVGESDKTKRRIILFLTDGEPTDDRRLIFQTIRDKNLELNNSVIIFTFGIDTHNPEILTDIANQNTTKYGSPRNVSVGDITHGQYTAVTEDINSLPTKMVSYYNYLPRARLDQPVVTVPYVDGFGTGLLMSITLPCYDKTGNFVGVVGTDINLEDLQSDTMFFNQDQTTYTFMIDKTGRTLIHPLLPTPSGAYDAPFFIDIRTLESDSKFLEVFASMTRGESGSTTFVATRYLSRGGDIKDGVLVKQLNSSYFWSPVEKTDFSIGMVIPVTQENEVLNTLQLPKGYSFKYHRIDLDPPQHPCLHFGNIVTSDTTVVKFAPLAFMDPYRYIGTNETTVDVKKLHDFMMDKTTSSEYQELRPDIRDTVIATWKAEKLWLRDKTELTQYLVWRYIGTANGVFRVTPGAVQQQSYDPRNRPWYYAAVSHSGYLTLTTPYLDMGGAGEVITAARSLYRGESSDNVLGVMGADFPLRHFYRLLTTVYPKCAESQQYSCFIMDHSGFLVMHPDFMLPSAEAIDVEHVHITQKEKSIAIDLISDGYLVKRTCRNVESIRKQSFYELHLPPEGSSTLQSSQGCKYELSQIPGTNVYLGVVALDSLCVPSSCSCSSDNECSRLAGLTCECPCASALEFFYCRSQFPNSSLPLCPTFAPSGQPNNNPSNSKTICLNKCFDPHCERRNSSHWCDGIVSCYWCQKDENGRKLEKPYCASSERCFRGKESATYEPDKAKCVKSTVVTPTKNNSGLSAVATAGIALGCAIPIIALVIILLILLTRRYRQTVDPPVEKDNSISMQPIESSPKISHAPDVLPLSSSNHAYEDIELPQGGPTATSQLQRQNAVDMPATQQPSHQPREPAVLEKQRKMSTQGASSGRPAPATRRPSDVIPSRVRSLTDTSEPPPVPSTRRPSQCDTTVPNTHRFRSLSEDSPMQVTGFTNKRPLVFGSGRDDPPALVPRVRRPSNGSLSENRSDFPSMIPISGQEKALYSNITPISETSEDFTAEHNEDDTDADGYIK</sequence>
<feature type="compositionally biased region" description="Polar residues" evidence="1">
    <location>
        <begin position="1139"/>
        <end position="1161"/>
    </location>
</feature>
<evidence type="ECO:0000256" key="1">
    <source>
        <dbReference type="SAM" id="MobiDB-lite"/>
    </source>
</evidence>
<dbReference type="InterPro" id="IPR051173">
    <property type="entry name" value="Ca_channel_alpha-2/delta"/>
</dbReference>
<dbReference type="Pfam" id="PF22673">
    <property type="entry name" value="MCP-like_PDC_1"/>
    <property type="match status" value="1"/>
</dbReference>
<dbReference type="EMBL" id="CALNXK010000031">
    <property type="protein sequence ID" value="CAH3117626.1"/>
    <property type="molecule type" value="Genomic_DNA"/>
</dbReference>
<name>A0ABN8NTE9_9CNID</name>
<evidence type="ECO:0000256" key="2">
    <source>
        <dbReference type="SAM" id="Phobius"/>
    </source>
</evidence>
<proteinExistence type="predicted"/>
<dbReference type="Proteomes" id="UP001159405">
    <property type="component" value="Unassembled WGS sequence"/>
</dbReference>
<feature type="compositionally biased region" description="Polar residues" evidence="1">
    <location>
        <begin position="1216"/>
        <end position="1227"/>
    </location>
</feature>
<evidence type="ECO:0000259" key="3">
    <source>
        <dbReference type="PROSITE" id="PS50234"/>
    </source>
</evidence>
<keyword evidence="2" id="KW-0472">Membrane</keyword>
<evidence type="ECO:0000313" key="4">
    <source>
        <dbReference type="EMBL" id="CAH3117626.1"/>
    </source>
</evidence>
<feature type="compositionally biased region" description="Basic and acidic residues" evidence="1">
    <location>
        <begin position="1162"/>
        <end position="1173"/>
    </location>
</feature>
<feature type="compositionally biased region" description="Polar residues" evidence="1">
    <location>
        <begin position="1101"/>
        <end position="1112"/>
    </location>
</feature>
<dbReference type="Gene3D" id="3.30.450.20">
    <property type="entry name" value="PAS domain"/>
    <property type="match status" value="2"/>
</dbReference>
<feature type="compositionally biased region" description="Acidic residues" evidence="1">
    <location>
        <begin position="1305"/>
        <end position="1325"/>
    </location>
</feature>
<feature type="region of interest" description="Disordered" evidence="1">
    <location>
        <begin position="1095"/>
        <end position="1325"/>
    </location>
</feature>
<dbReference type="Gene3D" id="3.40.50.410">
    <property type="entry name" value="von Willebrand factor, type A domain"/>
    <property type="match status" value="1"/>
</dbReference>
<dbReference type="PROSITE" id="PS50234">
    <property type="entry name" value="VWFA"/>
    <property type="match status" value="1"/>
</dbReference>
<reference evidence="4 5" key="1">
    <citation type="submission" date="2022-05" db="EMBL/GenBank/DDBJ databases">
        <authorList>
            <consortium name="Genoscope - CEA"/>
            <person name="William W."/>
        </authorList>
    </citation>
    <scope>NUCLEOTIDE SEQUENCE [LARGE SCALE GENOMIC DNA]</scope>
</reference>
<feature type="domain" description="VWFA" evidence="3">
    <location>
        <begin position="213"/>
        <end position="422"/>
    </location>
</feature>
<dbReference type="InterPro" id="IPR029151">
    <property type="entry name" value="Sensor-like_sf"/>
</dbReference>
<accession>A0ABN8NTE9</accession>
<protein>
    <recommendedName>
        <fullName evidence="3">VWFA domain-containing protein</fullName>
    </recommendedName>
</protein>
<feature type="compositionally biased region" description="Polar residues" evidence="1">
    <location>
        <begin position="1236"/>
        <end position="1246"/>
    </location>
</feature>
<dbReference type="InterPro" id="IPR002035">
    <property type="entry name" value="VWF_A"/>
</dbReference>
<dbReference type="PANTHER" id="PTHR10166:SF66">
    <property type="entry name" value="VWFA AND CACHE DOMAIN-CONTAINING PROTEIN CG16868"/>
    <property type="match status" value="1"/>
</dbReference>
<dbReference type="SUPFAM" id="SSF53300">
    <property type="entry name" value="vWA-like"/>
    <property type="match status" value="1"/>
</dbReference>
<evidence type="ECO:0000313" key="5">
    <source>
        <dbReference type="Proteomes" id="UP001159405"/>
    </source>
</evidence>
<dbReference type="SMART" id="SM00327">
    <property type="entry name" value="VWA"/>
    <property type="match status" value="1"/>
</dbReference>
<dbReference type="SUPFAM" id="SSF103190">
    <property type="entry name" value="Sensory domain-like"/>
    <property type="match status" value="1"/>
</dbReference>
<dbReference type="Pfam" id="PF00092">
    <property type="entry name" value="VWA"/>
    <property type="match status" value="1"/>
</dbReference>
<dbReference type="PANTHER" id="PTHR10166">
    <property type="entry name" value="VOLTAGE-DEPENDENT CALCIUM CHANNEL SUBUNIT ALPHA-2/DELTA-RELATED"/>
    <property type="match status" value="1"/>
</dbReference>
<keyword evidence="5" id="KW-1185">Reference proteome</keyword>
<organism evidence="4 5">
    <name type="scientific">Porites lobata</name>
    <dbReference type="NCBI Taxonomy" id="104759"/>
    <lineage>
        <taxon>Eukaryota</taxon>
        <taxon>Metazoa</taxon>
        <taxon>Cnidaria</taxon>
        <taxon>Anthozoa</taxon>
        <taxon>Hexacorallia</taxon>
        <taxon>Scleractinia</taxon>
        <taxon>Fungiina</taxon>
        <taxon>Poritidae</taxon>
        <taxon>Porites</taxon>
    </lineage>
</organism>